<sequence>MEDCFGLPSLPDLLNELDNDVDIESLEKLTQSLLQDIAADLEAASQKTNNEESVALQEYKVNKRVVGSTSENVESSGCESVVVSDKKLEDEIAPFLLLHHNYSAKPDTEPLKKIQNQKLKESYSRRLYQRKKDKKEIDKKSKFKVIQPKIVSDSQKSLDSKLKEPEEVYGSLEGNSDSIMIVMENKKLNEAVSELVSSDTEISSNEDLNSVSDAFELTNRMSLLEVPDNNKSKYVHSPSSNLSDYGYESSASPQSFEENDFSSWDNSVSELFPTLM</sequence>
<feature type="compositionally biased region" description="Polar residues" evidence="1">
    <location>
        <begin position="237"/>
        <end position="262"/>
    </location>
</feature>
<dbReference type="CTD" id="7494"/>
<protein>
    <submittedName>
        <fullName evidence="3">Uncharacterized protein LOC108745220 isoform X1</fullName>
    </submittedName>
</protein>
<dbReference type="Proteomes" id="UP000192223">
    <property type="component" value="Unplaced"/>
</dbReference>
<proteinExistence type="predicted"/>
<dbReference type="InParanoid" id="A0A1W4XWK8"/>
<gene>
    <name evidence="3" type="primary">LOC108745220</name>
</gene>
<dbReference type="STRING" id="224129.A0A1W4XWK8"/>
<evidence type="ECO:0000313" key="3">
    <source>
        <dbReference type="RefSeq" id="XP_018336858.2"/>
    </source>
</evidence>
<keyword evidence="2" id="KW-1185">Reference proteome</keyword>
<dbReference type="KEGG" id="apln:108745220"/>
<organism evidence="2 3">
    <name type="scientific">Agrilus planipennis</name>
    <name type="common">Emerald ash borer</name>
    <name type="synonym">Agrilus marcopoli</name>
    <dbReference type="NCBI Taxonomy" id="224129"/>
    <lineage>
        <taxon>Eukaryota</taxon>
        <taxon>Metazoa</taxon>
        <taxon>Ecdysozoa</taxon>
        <taxon>Arthropoda</taxon>
        <taxon>Hexapoda</taxon>
        <taxon>Insecta</taxon>
        <taxon>Pterygota</taxon>
        <taxon>Neoptera</taxon>
        <taxon>Endopterygota</taxon>
        <taxon>Coleoptera</taxon>
        <taxon>Polyphaga</taxon>
        <taxon>Elateriformia</taxon>
        <taxon>Buprestoidea</taxon>
        <taxon>Buprestidae</taxon>
        <taxon>Agrilinae</taxon>
        <taxon>Agrilus</taxon>
    </lineage>
</organism>
<feature type="region of interest" description="Disordered" evidence="1">
    <location>
        <begin position="230"/>
        <end position="262"/>
    </location>
</feature>
<dbReference type="GeneID" id="108745220"/>
<dbReference type="AlphaFoldDB" id="A0A1W4XWK8"/>
<name>A0A1W4XWK8_AGRPL</name>
<dbReference type="RefSeq" id="XP_018336858.2">
    <property type="nucleotide sequence ID" value="XM_018481356.2"/>
</dbReference>
<dbReference type="OrthoDB" id="20960at2759"/>
<reference evidence="3" key="1">
    <citation type="submission" date="2025-08" db="UniProtKB">
        <authorList>
            <consortium name="RefSeq"/>
        </authorList>
    </citation>
    <scope>IDENTIFICATION</scope>
    <source>
        <tissue evidence="3">Entire body</tissue>
    </source>
</reference>
<dbReference type="FunCoup" id="A0A1W4XWK8">
    <property type="interactions" value="384"/>
</dbReference>
<accession>A0A1W4XWK8</accession>
<evidence type="ECO:0000256" key="1">
    <source>
        <dbReference type="SAM" id="MobiDB-lite"/>
    </source>
</evidence>
<evidence type="ECO:0000313" key="2">
    <source>
        <dbReference type="Proteomes" id="UP000192223"/>
    </source>
</evidence>